<gene>
    <name evidence="2" type="ORF">SBP02_03165</name>
</gene>
<dbReference type="RefSeq" id="WP_318644968.1">
    <property type="nucleotide sequence ID" value="NZ_CP137892.1"/>
</dbReference>
<dbReference type="InterPro" id="IPR004675">
    <property type="entry name" value="AhpD_core"/>
</dbReference>
<dbReference type="Proteomes" id="UP001305928">
    <property type="component" value="Chromosome"/>
</dbReference>
<proteinExistence type="predicted"/>
<dbReference type="PANTHER" id="PTHR35446:SF3">
    <property type="entry name" value="CMD DOMAIN-CONTAINING PROTEIN"/>
    <property type="match status" value="1"/>
</dbReference>
<dbReference type="EMBL" id="CP137892">
    <property type="protein sequence ID" value="WPC05777.1"/>
    <property type="molecule type" value="Genomic_DNA"/>
</dbReference>
<sequence>MPRIAPLDLSHADAQTAAALSAVKGKLGMLPNLFTTLAQAPAALQGYLGLSDTLGQGRLSARQRELVALAVAQANGCAYCLSAHSLLGKGAGLNGEELLAARAGRTASAGELPVAELAARLLAQRGRLSDAELVAAREAGLDDGLILEVVAQVALNVLTNFTNNLAHTDIDFPPVPAAL</sequence>
<evidence type="ECO:0000259" key="1">
    <source>
        <dbReference type="Pfam" id="PF02627"/>
    </source>
</evidence>
<dbReference type="SUPFAM" id="SSF69118">
    <property type="entry name" value="AhpD-like"/>
    <property type="match status" value="1"/>
</dbReference>
<dbReference type="InterPro" id="IPR029032">
    <property type="entry name" value="AhpD-like"/>
</dbReference>
<dbReference type="InterPro" id="IPR003779">
    <property type="entry name" value="CMD-like"/>
</dbReference>
<keyword evidence="3" id="KW-1185">Reference proteome</keyword>
<feature type="domain" description="Carboxymuconolactone decarboxylase-like" evidence="1">
    <location>
        <begin position="42"/>
        <end position="116"/>
    </location>
</feature>
<organism evidence="2 3">
    <name type="scientific">Pseudomonas benzenivorans</name>
    <dbReference type="NCBI Taxonomy" id="556533"/>
    <lineage>
        <taxon>Bacteria</taxon>
        <taxon>Pseudomonadati</taxon>
        <taxon>Pseudomonadota</taxon>
        <taxon>Gammaproteobacteria</taxon>
        <taxon>Pseudomonadales</taxon>
        <taxon>Pseudomonadaceae</taxon>
        <taxon>Pseudomonas</taxon>
    </lineage>
</organism>
<evidence type="ECO:0000313" key="2">
    <source>
        <dbReference type="EMBL" id="WPC05777.1"/>
    </source>
</evidence>
<protein>
    <submittedName>
        <fullName evidence="2">Carboxymuconolactone decarboxylase family protein</fullName>
    </submittedName>
</protein>
<accession>A0ABZ0PX85</accession>
<dbReference type="Pfam" id="PF02627">
    <property type="entry name" value="CMD"/>
    <property type="match status" value="1"/>
</dbReference>
<dbReference type="PANTHER" id="PTHR35446">
    <property type="entry name" value="SI:CH211-175M2.5"/>
    <property type="match status" value="1"/>
</dbReference>
<dbReference type="NCBIfam" id="TIGR00778">
    <property type="entry name" value="ahpD_dom"/>
    <property type="match status" value="1"/>
</dbReference>
<name>A0ABZ0PX85_9PSED</name>
<dbReference type="Gene3D" id="1.20.1290.10">
    <property type="entry name" value="AhpD-like"/>
    <property type="match status" value="1"/>
</dbReference>
<evidence type="ECO:0000313" key="3">
    <source>
        <dbReference type="Proteomes" id="UP001305928"/>
    </source>
</evidence>
<reference evidence="2 3" key="1">
    <citation type="submission" date="2023-11" db="EMBL/GenBank/DDBJ databases">
        <title>Complete genome of Pseudomonas benzenivorans BA3361.</title>
        <authorList>
            <person name="Shin S.Y."/>
            <person name="Song J."/>
            <person name="Kang H."/>
        </authorList>
    </citation>
    <scope>NUCLEOTIDE SEQUENCE [LARGE SCALE GENOMIC DNA]</scope>
    <source>
        <strain evidence="2 3">HNIBRBA3361</strain>
    </source>
</reference>